<feature type="transmembrane region" description="Helical" evidence="1">
    <location>
        <begin position="6"/>
        <end position="25"/>
    </location>
</feature>
<keyword evidence="1" id="KW-1133">Transmembrane helix</keyword>
<dbReference type="RefSeq" id="WP_185001229.1">
    <property type="nucleotide sequence ID" value="NZ_BAAAUI010000053.1"/>
</dbReference>
<gene>
    <name evidence="2" type="ORF">HNR67_001338</name>
</gene>
<comment type="caution">
    <text evidence="2">The sequence shown here is derived from an EMBL/GenBank/DDBJ whole genome shotgun (WGS) entry which is preliminary data.</text>
</comment>
<protein>
    <submittedName>
        <fullName evidence="2">Uncharacterized protein</fullName>
    </submittedName>
</protein>
<keyword evidence="1" id="KW-0812">Transmembrane</keyword>
<sequence length="83" mass="8744">METWRITATVLFIVGGLILTLVAMAQVRDRKRTTHAAVVQAGLISVAVVAALALLVAFVLPSTWAWALVAAEAIAVLFLMLAG</sequence>
<dbReference type="AlphaFoldDB" id="A0A7W7C635"/>
<keyword evidence="1" id="KW-0472">Membrane</keyword>
<proteinExistence type="predicted"/>
<accession>A0A7W7C635</accession>
<name>A0A7W7C635_9PSEU</name>
<feature type="transmembrane region" description="Helical" evidence="1">
    <location>
        <begin position="37"/>
        <end position="58"/>
    </location>
</feature>
<evidence type="ECO:0000313" key="3">
    <source>
        <dbReference type="Proteomes" id="UP000533598"/>
    </source>
</evidence>
<evidence type="ECO:0000313" key="2">
    <source>
        <dbReference type="EMBL" id="MBB4675220.1"/>
    </source>
</evidence>
<evidence type="ECO:0000256" key="1">
    <source>
        <dbReference type="SAM" id="Phobius"/>
    </source>
</evidence>
<keyword evidence="3" id="KW-1185">Reference proteome</keyword>
<organism evidence="2 3">
    <name type="scientific">Crossiella cryophila</name>
    <dbReference type="NCBI Taxonomy" id="43355"/>
    <lineage>
        <taxon>Bacteria</taxon>
        <taxon>Bacillati</taxon>
        <taxon>Actinomycetota</taxon>
        <taxon>Actinomycetes</taxon>
        <taxon>Pseudonocardiales</taxon>
        <taxon>Pseudonocardiaceae</taxon>
        <taxon>Crossiella</taxon>
    </lineage>
</organism>
<reference evidence="2 3" key="1">
    <citation type="submission" date="2020-08" db="EMBL/GenBank/DDBJ databases">
        <title>Sequencing the genomes of 1000 actinobacteria strains.</title>
        <authorList>
            <person name="Klenk H.-P."/>
        </authorList>
    </citation>
    <scope>NUCLEOTIDE SEQUENCE [LARGE SCALE GENOMIC DNA]</scope>
    <source>
        <strain evidence="2 3">DSM 44230</strain>
    </source>
</reference>
<feature type="transmembrane region" description="Helical" evidence="1">
    <location>
        <begin position="64"/>
        <end position="82"/>
    </location>
</feature>
<dbReference type="Proteomes" id="UP000533598">
    <property type="component" value="Unassembled WGS sequence"/>
</dbReference>
<dbReference type="EMBL" id="JACHMH010000001">
    <property type="protein sequence ID" value="MBB4675220.1"/>
    <property type="molecule type" value="Genomic_DNA"/>
</dbReference>